<dbReference type="InterPro" id="IPR046348">
    <property type="entry name" value="SIS_dom_sf"/>
</dbReference>
<evidence type="ECO:0000313" key="1">
    <source>
        <dbReference type="EMBL" id="GAI08290.1"/>
    </source>
</evidence>
<name>X1M0S4_9ZZZZ</name>
<proteinExistence type="predicted"/>
<dbReference type="GO" id="GO:1901135">
    <property type="term" value="P:carbohydrate derivative metabolic process"/>
    <property type="evidence" value="ECO:0007669"/>
    <property type="project" value="InterPro"/>
</dbReference>
<reference evidence="1" key="1">
    <citation type="journal article" date="2014" name="Front. Microbiol.">
        <title>High frequency of phylogenetically diverse reductive dehalogenase-homologous genes in deep subseafloor sedimentary metagenomes.</title>
        <authorList>
            <person name="Kawai M."/>
            <person name="Futagami T."/>
            <person name="Toyoda A."/>
            <person name="Takaki Y."/>
            <person name="Nishi S."/>
            <person name="Hori S."/>
            <person name="Arai W."/>
            <person name="Tsubouchi T."/>
            <person name="Morono Y."/>
            <person name="Uchiyama I."/>
            <person name="Ito T."/>
            <person name="Fujiyama A."/>
            <person name="Inagaki F."/>
            <person name="Takami H."/>
        </authorList>
    </citation>
    <scope>NUCLEOTIDE SEQUENCE</scope>
    <source>
        <strain evidence="1">Expedition CK06-06</strain>
    </source>
</reference>
<feature type="non-terminal residue" evidence="1">
    <location>
        <position position="39"/>
    </location>
</feature>
<dbReference type="AlphaFoldDB" id="X1M0S4"/>
<dbReference type="SUPFAM" id="SSF53697">
    <property type="entry name" value="SIS domain"/>
    <property type="match status" value="1"/>
</dbReference>
<dbReference type="GO" id="GO:0097367">
    <property type="term" value="F:carbohydrate derivative binding"/>
    <property type="evidence" value="ECO:0007669"/>
    <property type="project" value="InterPro"/>
</dbReference>
<organism evidence="1">
    <name type="scientific">marine sediment metagenome</name>
    <dbReference type="NCBI Taxonomy" id="412755"/>
    <lineage>
        <taxon>unclassified sequences</taxon>
        <taxon>metagenomes</taxon>
        <taxon>ecological metagenomes</taxon>
    </lineage>
</organism>
<sequence length="39" mass="4231">MAQTLEGLLDKLAEDIPMSLNPAKQLATKLFGKLVVIYG</sequence>
<gene>
    <name evidence="1" type="ORF">S06H3_15185</name>
</gene>
<protein>
    <submittedName>
        <fullName evidence="1">Uncharacterized protein</fullName>
    </submittedName>
</protein>
<accession>X1M0S4</accession>
<comment type="caution">
    <text evidence="1">The sequence shown here is derived from an EMBL/GenBank/DDBJ whole genome shotgun (WGS) entry which is preliminary data.</text>
</comment>
<dbReference type="EMBL" id="BARV01007460">
    <property type="protein sequence ID" value="GAI08290.1"/>
    <property type="molecule type" value="Genomic_DNA"/>
</dbReference>